<feature type="compositionally biased region" description="Basic and acidic residues" evidence="1">
    <location>
        <begin position="113"/>
        <end position="125"/>
    </location>
</feature>
<keyword evidence="2" id="KW-0732">Signal</keyword>
<evidence type="ECO:0000313" key="5">
    <source>
        <dbReference type="Proteomes" id="UP000566663"/>
    </source>
</evidence>
<keyword evidence="5" id="KW-1185">Reference proteome</keyword>
<accession>A0A7W8HWL6</accession>
<organism evidence="4 5">
    <name type="scientific">Brevundimonas basaltis</name>
    <dbReference type="NCBI Taxonomy" id="472166"/>
    <lineage>
        <taxon>Bacteria</taxon>
        <taxon>Pseudomonadati</taxon>
        <taxon>Pseudomonadota</taxon>
        <taxon>Alphaproteobacteria</taxon>
        <taxon>Caulobacterales</taxon>
        <taxon>Caulobacteraceae</taxon>
        <taxon>Brevundimonas</taxon>
    </lineage>
</organism>
<dbReference type="RefSeq" id="WP_183252464.1">
    <property type="nucleotide sequence ID" value="NZ_BAAAFF010000004.1"/>
</dbReference>
<evidence type="ECO:0000313" key="4">
    <source>
        <dbReference type="EMBL" id="MBB5291276.1"/>
    </source>
</evidence>
<feature type="signal peptide" evidence="2">
    <location>
        <begin position="1"/>
        <end position="22"/>
    </location>
</feature>
<dbReference type="AlphaFoldDB" id="A0A7W8HWL6"/>
<feature type="domain" description="Autotransporter" evidence="3">
    <location>
        <begin position="835"/>
        <end position="1112"/>
    </location>
</feature>
<proteinExistence type="predicted"/>
<feature type="region of interest" description="Disordered" evidence="1">
    <location>
        <begin position="104"/>
        <end position="130"/>
    </location>
</feature>
<protein>
    <recommendedName>
        <fullName evidence="3">Autotransporter domain-containing protein</fullName>
    </recommendedName>
</protein>
<feature type="chain" id="PRO_5031182424" description="Autotransporter domain-containing protein" evidence="2">
    <location>
        <begin position="23"/>
        <end position="1112"/>
    </location>
</feature>
<name>A0A7W8HWL6_9CAUL</name>
<dbReference type="Proteomes" id="UP000566663">
    <property type="component" value="Unassembled WGS sequence"/>
</dbReference>
<dbReference type="SMART" id="SM00869">
    <property type="entry name" value="Autotransporter"/>
    <property type="match status" value="1"/>
</dbReference>
<gene>
    <name evidence="4" type="ORF">HNQ67_000772</name>
</gene>
<reference evidence="4 5" key="1">
    <citation type="submission" date="2020-08" db="EMBL/GenBank/DDBJ databases">
        <title>Genomic Encyclopedia of Type Strains, Phase IV (KMG-IV): sequencing the most valuable type-strain genomes for metagenomic binning, comparative biology and taxonomic classification.</title>
        <authorList>
            <person name="Goeker M."/>
        </authorList>
    </citation>
    <scope>NUCLEOTIDE SEQUENCE [LARGE SCALE GENOMIC DNA]</scope>
    <source>
        <strain evidence="4 5">DSM 25335</strain>
    </source>
</reference>
<sequence>MRIMLATAVAIAPLMAASGAMAEIVISTTRTTPITTANATGSGPDSIRLGTGGSIVLNSGVGVTVNSSHNFTMDGGSITIANAPAGATGVLIEGGNTSDISIAGSISLGEDTPTDRERDTDKDGDIDGPFANGSDRYGVRLAGAAPLTGKITVASGAQIAVKGNNSYGILLEAPLNGGFDMFGSVQVTGANSFGVSVNGDISGDLRTGGSISAVGPGSTAFAVAGDVGGALVIHSNISSSGYRYTTRPPERPAGFTETAQNNQDLLFLDELDAEDLQQGGPAVSIRGNVARGVVFDRGPSYGAGGLEGDDDGDGIKNGDEDDDGDGIPNRTDTDRDGDGLLDSTEATAAINAYGSAPAVEVGSASQSIVLGNVGTGDAAFGFINRGSITAQGVYGKMTVGGVAYDGVAANSVVIGGNAGQTVDLSGGFRNDGTIVSLSFDADSTAIRFGEGAIAPAVINTNAITAGSNSTIAASTTGIRIDAGAVVNSLTNSGNILATTGGGTANTFGIHDLSGTLTAITNYRSIQATINANADNDPITGSATAIDVSANTTGVTIIQDGITATPTDVNPDTDGDGVPDNNEPNMFGAIRLGSGADTLDVRNGLIIGDISFGDGADSLLISGGALVRGALSDTDGLLDIDVSKGTLEGRHTNALNLTNLNVGADGTLVVTLDPTNNAAGTFNVSGTATLANGAGLGVRFNSLLTAPDRFTLIDAATLNYGDIDLSSIEPNSPYLYVVDVGANLPAGQVFADVRRRTADEANLIAVEAQMFDAFYGALGGANAGLVRDAFLGQTNRDDFVNLYEQLLPDHSGGPLLSLASGVDAVTRALTGRNASAAPGETSAWVQEINFYADKDKTDSYGFRSEGFGVAGGIERGSGLGAVGLSLAFTSSDLEDPEAEAEEVLSASLLELGLYWRAQGQYWTTWARAAAGYASFSSERRFVGAGLNLSNESDWNGFTLAAAGGVSYERNYGRFWIRPEAYAEFFSLSEDGHVEEGGGDGFDLEIDDRDGHMFSATAAINIGMKMGDNDWLRPEVRLGWRQNISVDPGDTIARFRSGGGDFTLAPDTIEGGGPIVGFRLNVGNELGMLSVSADAEMIENYVRYMLFLRASFRF</sequence>
<evidence type="ECO:0000259" key="3">
    <source>
        <dbReference type="PROSITE" id="PS51208"/>
    </source>
</evidence>
<dbReference type="EMBL" id="JACHFZ010000001">
    <property type="protein sequence ID" value="MBB5291276.1"/>
    <property type="molecule type" value="Genomic_DNA"/>
</dbReference>
<evidence type="ECO:0000256" key="1">
    <source>
        <dbReference type="SAM" id="MobiDB-lite"/>
    </source>
</evidence>
<comment type="caution">
    <text evidence="4">The sequence shown here is derived from an EMBL/GenBank/DDBJ whole genome shotgun (WGS) entry which is preliminary data.</text>
</comment>
<dbReference type="PROSITE" id="PS51208">
    <property type="entry name" value="AUTOTRANSPORTER"/>
    <property type="match status" value="1"/>
</dbReference>
<evidence type="ECO:0000256" key="2">
    <source>
        <dbReference type="SAM" id="SignalP"/>
    </source>
</evidence>
<feature type="region of interest" description="Disordered" evidence="1">
    <location>
        <begin position="300"/>
        <end position="341"/>
    </location>
</feature>
<dbReference type="InterPro" id="IPR005546">
    <property type="entry name" value="Autotransporte_beta"/>
</dbReference>
<dbReference type="InterPro" id="IPR036709">
    <property type="entry name" value="Autotransporte_beta_dom_sf"/>
</dbReference>
<dbReference type="SUPFAM" id="SSF103515">
    <property type="entry name" value="Autotransporter"/>
    <property type="match status" value="1"/>
</dbReference>